<protein>
    <recommendedName>
        <fullName evidence="2">TonB-dependent receptor SusC</fullName>
    </recommendedName>
</protein>
<accession>A0A645FAK9</accession>
<sequence>MRSGAFLRLKSVELGYSLPANIISKAKITSLRFYFSGTNLLTFSKFKLWDPEMGGNGLGYPVQKVYNLGVQISF</sequence>
<reference evidence="1" key="1">
    <citation type="submission" date="2019-08" db="EMBL/GenBank/DDBJ databases">
        <authorList>
            <person name="Kucharzyk K."/>
            <person name="Murdoch R.W."/>
            <person name="Higgins S."/>
            <person name="Loffler F."/>
        </authorList>
    </citation>
    <scope>NUCLEOTIDE SEQUENCE</scope>
</reference>
<gene>
    <name evidence="1" type="ORF">SDC9_158642</name>
</gene>
<comment type="caution">
    <text evidence="1">The sequence shown here is derived from an EMBL/GenBank/DDBJ whole genome shotgun (WGS) entry which is preliminary data.</text>
</comment>
<dbReference type="EMBL" id="VSSQ01057545">
    <property type="protein sequence ID" value="MPN11341.1"/>
    <property type="molecule type" value="Genomic_DNA"/>
</dbReference>
<name>A0A645FAK9_9ZZZZ</name>
<evidence type="ECO:0008006" key="2">
    <source>
        <dbReference type="Google" id="ProtNLM"/>
    </source>
</evidence>
<dbReference type="AlphaFoldDB" id="A0A645FAK9"/>
<proteinExistence type="predicted"/>
<organism evidence="1">
    <name type="scientific">bioreactor metagenome</name>
    <dbReference type="NCBI Taxonomy" id="1076179"/>
    <lineage>
        <taxon>unclassified sequences</taxon>
        <taxon>metagenomes</taxon>
        <taxon>ecological metagenomes</taxon>
    </lineage>
</organism>
<evidence type="ECO:0000313" key="1">
    <source>
        <dbReference type="EMBL" id="MPN11341.1"/>
    </source>
</evidence>